<accession>A0ABQ9I7S1</accession>
<feature type="region of interest" description="Disordered" evidence="1">
    <location>
        <begin position="508"/>
        <end position="531"/>
    </location>
</feature>
<feature type="region of interest" description="Disordered" evidence="1">
    <location>
        <begin position="23"/>
        <end position="46"/>
    </location>
</feature>
<dbReference type="PANTHER" id="PTHR12977">
    <property type="entry name" value="SUPPRESSOR OF VARIEGATION 4-20-RELATED"/>
    <property type="match status" value="1"/>
</dbReference>
<dbReference type="Proteomes" id="UP001159363">
    <property type="component" value="Chromosome 2"/>
</dbReference>
<protein>
    <submittedName>
        <fullName evidence="2">Uncharacterized protein</fullName>
    </submittedName>
</protein>
<feature type="compositionally biased region" description="Low complexity" evidence="1">
    <location>
        <begin position="223"/>
        <end position="232"/>
    </location>
</feature>
<feature type="compositionally biased region" description="Low complexity" evidence="1">
    <location>
        <begin position="515"/>
        <end position="528"/>
    </location>
</feature>
<dbReference type="PANTHER" id="PTHR12977:SF4">
    <property type="entry name" value="HISTONE-LYSINE N-METHYLTRANSFERASE KMT5B"/>
    <property type="match status" value="1"/>
</dbReference>
<dbReference type="InterPro" id="IPR039977">
    <property type="entry name" value="Suv4-20/Set9"/>
</dbReference>
<proteinExistence type="predicted"/>
<feature type="region of interest" description="Disordered" evidence="1">
    <location>
        <begin position="206"/>
        <end position="234"/>
    </location>
</feature>
<comment type="caution">
    <text evidence="2">The sequence shown here is derived from an EMBL/GenBank/DDBJ whole genome shotgun (WGS) entry which is preliminary data.</text>
</comment>
<reference evidence="2 3" key="1">
    <citation type="submission" date="2023-02" db="EMBL/GenBank/DDBJ databases">
        <title>LHISI_Scaffold_Assembly.</title>
        <authorList>
            <person name="Stuart O.P."/>
            <person name="Cleave R."/>
            <person name="Magrath M.J.L."/>
            <person name="Mikheyev A.S."/>
        </authorList>
    </citation>
    <scope>NUCLEOTIDE SEQUENCE [LARGE SCALE GENOMIC DNA]</scope>
    <source>
        <strain evidence="2">Daus_M_001</strain>
        <tissue evidence="2">Leg muscle</tissue>
    </source>
</reference>
<gene>
    <name evidence="2" type="ORF">PR048_005118</name>
</gene>
<name>A0ABQ9I7S1_9NEOP</name>
<evidence type="ECO:0000256" key="1">
    <source>
        <dbReference type="SAM" id="MobiDB-lite"/>
    </source>
</evidence>
<sequence length="673" mass="75418">MGAFAKAQAKSEEINITGYRLRETDNRLNRSKHRQPSLQKSEFPEEKVLIEKGVDSRSSSVGSDARENSVSSLSLKELRQKGLTKYDAELLLAQGCNFLDLENCDSISHATRKATSERMLLTTGTQNSHLIRPSGDKYVRNSICRSLRNDVTQADDVTCVKRRSLSKSSRILRRPNGKVQHKISILTTEDGQPPVSHNAGTLIDEMQSSSSNCSNENSRDGQNLSSNSSGLGDAVMNIGDKNDPRIISEHKGTMQGHERLSEDNMIILNEDCNSDSIKSHGKNSLLIDLNESEILRRSVETDIDAMSSDDNVKALSLHESLEQITLNESLVEQSSEEGRAQDLDKESDIHSAENVNQTLKCLPSVQFVRKMVIDNELEDCWEHHLKRLSTNRCSSNGSGGFLASACGKEIDFPSGNLCFSGARDSDKFKVSDKDLPVPVSLEHCSERTKDIYEFDDKEDNEFDEPQLLHRSRMSVVMNGMTNGSWVGVKDFACRMKQVEKSVIQENGVCNRGDNSIHSSSTESSPTKSEGGRLKLTLRMKRSPVLDEVIESGNSLSEDSFEPEYEVLRVEGVGSEYHISDEHAIISHRKKRHKSKDKEKRHRKFKNFVEPGGCNNKERNIYLKEETDDFYTSTSTREPKLYPPMKRLRLIFGNETHTIDIPSTATSKSSTKFA</sequence>
<evidence type="ECO:0000313" key="3">
    <source>
        <dbReference type="Proteomes" id="UP001159363"/>
    </source>
</evidence>
<evidence type="ECO:0000313" key="2">
    <source>
        <dbReference type="EMBL" id="KAJ8892537.1"/>
    </source>
</evidence>
<feature type="region of interest" description="Disordered" evidence="1">
    <location>
        <begin position="54"/>
        <end position="73"/>
    </location>
</feature>
<keyword evidence="3" id="KW-1185">Reference proteome</keyword>
<organism evidence="2 3">
    <name type="scientific">Dryococelus australis</name>
    <dbReference type="NCBI Taxonomy" id="614101"/>
    <lineage>
        <taxon>Eukaryota</taxon>
        <taxon>Metazoa</taxon>
        <taxon>Ecdysozoa</taxon>
        <taxon>Arthropoda</taxon>
        <taxon>Hexapoda</taxon>
        <taxon>Insecta</taxon>
        <taxon>Pterygota</taxon>
        <taxon>Neoptera</taxon>
        <taxon>Polyneoptera</taxon>
        <taxon>Phasmatodea</taxon>
        <taxon>Verophasmatodea</taxon>
        <taxon>Anareolatae</taxon>
        <taxon>Phasmatidae</taxon>
        <taxon>Eurycanthinae</taxon>
        <taxon>Dryococelus</taxon>
    </lineage>
</organism>
<dbReference type="EMBL" id="JARBHB010000002">
    <property type="protein sequence ID" value="KAJ8892537.1"/>
    <property type="molecule type" value="Genomic_DNA"/>
</dbReference>